<dbReference type="SUPFAM" id="SSF53697">
    <property type="entry name" value="SIS domain"/>
    <property type="match status" value="1"/>
</dbReference>
<dbReference type="InterPro" id="IPR036388">
    <property type="entry name" value="WH-like_DNA-bd_sf"/>
</dbReference>
<name>A0ABM7XV04_9ENTE</name>
<dbReference type="PANTHER" id="PTHR30514:SF21">
    <property type="entry name" value="RPIR-FAMILY TRANSCRIPTIONAL REGULATOR"/>
    <property type="match status" value="1"/>
</dbReference>
<dbReference type="GeneID" id="83458537"/>
<organism evidence="2 3">
    <name type="scientific">Enterococcus innesii</name>
    <dbReference type="NCBI Taxonomy" id="2839759"/>
    <lineage>
        <taxon>Bacteria</taxon>
        <taxon>Bacillati</taxon>
        <taxon>Bacillota</taxon>
        <taxon>Bacilli</taxon>
        <taxon>Lactobacillales</taxon>
        <taxon>Enterococcaceae</taxon>
        <taxon>Enterococcus</taxon>
    </lineage>
</organism>
<gene>
    <name evidence="2" type="ORF">ENLAB_25290</name>
</gene>
<dbReference type="RefSeq" id="WP_077454010.1">
    <property type="nucleotide sequence ID" value="NZ_AP025635.1"/>
</dbReference>
<dbReference type="InterPro" id="IPR046348">
    <property type="entry name" value="SIS_dom_sf"/>
</dbReference>
<reference evidence="2 3" key="1">
    <citation type="submission" date="2022-03" db="EMBL/GenBank/DDBJ databases">
        <title>Complete genome sequence of Enterococcus innesii DB-1.</title>
        <authorList>
            <person name="Fukuda D."/>
            <person name="Nolasco-Hipolito C."/>
        </authorList>
    </citation>
    <scope>NUCLEOTIDE SEQUENCE [LARGE SCALE GENOMIC DNA]</scope>
    <source>
        <strain evidence="2 3">DB-1</strain>
    </source>
</reference>
<dbReference type="InterPro" id="IPR000281">
    <property type="entry name" value="HTH_RpiR"/>
</dbReference>
<proteinExistence type="predicted"/>
<dbReference type="InterPro" id="IPR047640">
    <property type="entry name" value="RpiR-like"/>
</dbReference>
<dbReference type="InterPro" id="IPR009057">
    <property type="entry name" value="Homeodomain-like_sf"/>
</dbReference>
<feature type="domain" description="HTH rpiR-type" evidence="1">
    <location>
        <begin position="8"/>
        <end position="84"/>
    </location>
</feature>
<sequence length="268" mass="31441">MDNNRLNFIYKLNHIVNENEVGTVEFELAKFFLENFKSVTRWNIYQIAEEQHVSRASIRRFAKQLGYENFLDMKKNAETFDDGINEFLKFYGYSDFLPKLQANITSLMEELSLRFNTQEVDRLVRLINDSREVMILCSSNITGSVKTFQQRMVIFGKRITLLTSKSDLTLALEHCQDPLIIVFSLSGLFVSSMLEILKEVKAPTILFTNNRNPIYNRYFDKLYHLSSQTHEKEINELLYYTYGIDFVLDLLFNGYLLKFKREGNGHAL</sequence>
<dbReference type="SUPFAM" id="SSF46689">
    <property type="entry name" value="Homeodomain-like"/>
    <property type="match status" value="1"/>
</dbReference>
<dbReference type="Proteomes" id="UP000831692">
    <property type="component" value="Chromosome"/>
</dbReference>
<evidence type="ECO:0000313" key="3">
    <source>
        <dbReference type="Proteomes" id="UP000831692"/>
    </source>
</evidence>
<protein>
    <recommendedName>
        <fullName evidence="1">HTH rpiR-type domain-containing protein</fullName>
    </recommendedName>
</protein>
<keyword evidence="3" id="KW-1185">Reference proteome</keyword>
<dbReference type="PANTHER" id="PTHR30514">
    <property type="entry name" value="GLUCOKINASE"/>
    <property type="match status" value="1"/>
</dbReference>
<dbReference type="Pfam" id="PF01418">
    <property type="entry name" value="HTH_6"/>
    <property type="match status" value="1"/>
</dbReference>
<evidence type="ECO:0000259" key="1">
    <source>
        <dbReference type="PROSITE" id="PS51071"/>
    </source>
</evidence>
<dbReference type="Gene3D" id="3.40.50.10490">
    <property type="entry name" value="Glucose-6-phosphate isomerase like protein, domain 1"/>
    <property type="match status" value="1"/>
</dbReference>
<dbReference type="EMBL" id="AP025635">
    <property type="protein sequence ID" value="BDG68965.1"/>
    <property type="molecule type" value="Genomic_DNA"/>
</dbReference>
<dbReference type="Gene3D" id="1.10.10.10">
    <property type="entry name" value="Winged helix-like DNA-binding domain superfamily/Winged helix DNA-binding domain"/>
    <property type="match status" value="1"/>
</dbReference>
<dbReference type="PROSITE" id="PS51071">
    <property type="entry name" value="HTH_RPIR"/>
    <property type="match status" value="1"/>
</dbReference>
<accession>A0ABM7XV04</accession>
<evidence type="ECO:0000313" key="2">
    <source>
        <dbReference type="EMBL" id="BDG68965.1"/>
    </source>
</evidence>